<name>U5W1X7_9ACTN</name>
<dbReference type="InterPro" id="IPR006083">
    <property type="entry name" value="PRK/URK"/>
</dbReference>
<dbReference type="InterPro" id="IPR027417">
    <property type="entry name" value="P-loop_NTPase"/>
</dbReference>
<dbReference type="HOGENOM" id="CLU_067202_2_1_11"/>
<keyword evidence="3" id="KW-1185">Reference proteome</keyword>
<accession>U5W1X7</accession>
<dbReference type="SUPFAM" id="SSF52540">
    <property type="entry name" value="P-loop containing nucleoside triphosphate hydrolases"/>
    <property type="match status" value="1"/>
</dbReference>
<keyword evidence="2" id="KW-0418">Kinase</keyword>
<evidence type="ECO:0000313" key="3">
    <source>
        <dbReference type="Proteomes" id="UP000017746"/>
    </source>
</evidence>
<keyword evidence="2" id="KW-0808">Transferase</keyword>
<dbReference type="RefSeq" id="WP_023363617.1">
    <property type="nucleotide sequence ID" value="NC_022657.1"/>
</dbReference>
<dbReference type="eggNOG" id="COG0572">
    <property type="taxonomic scope" value="Bacteria"/>
</dbReference>
<dbReference type="GO" id="GO:0016301">
    <property type="term" value="F:kinase activity"/>
    <property type="evidence" value="ECO:0007669"/>
    <property type="project" value="UniProtKB-KW"/>
</dbReference>
<evidence type="ECO:0000259" key="1">
    <source>
        <dbReference type="Pfam" id="PF00485"/>
    </source>
</evidence>
<feature type="domain" description="Phosphoribulokinase/uridine kinase" evidence="1">
    <location>
        <begin position="21"/>
        <end position="165"/>
    </location>
</feature>
<dbReference type="NCBIfam" id="NF006743">
    <property type="entry name" value="PRK09270.1-2"/>
    <property type="match status" value="1"/>
</dbReference>
<dbReference type="PATRIC" id="fig|1246995.3.peg.4820"/>
<protein>
    <submittedName>
        <fullName evidence="2">Fructose transport system kinase</fullName>
    </submittedName>
</protein>
<dbReference type="Proteomes" id="UP000017746">
    <property type="component" value="Chromosome"/>
</dbReference>
<dbReference type="OrthoDB" id="3192509at2"/>
<dbReference type="Gene3D" id="3.40.50.300">
    <property type="entry name" value="P-loop containing nucleotide triphosphate hydrolases"/>
    <property type="match status" value="2"/>
</dbReference>
<sequence>MTSADLIARAADLATPGHRRILGITGAPGAGKSTVARAVVDELGPERAVLVPMDGFHLSNATLTAWQRRDRKGAWDTFDADGYVHLLRRLRDQAEDVVHAPDFDRTIDESLGSAIPVRRDVPLVVTEGNYLLYDRGGWAGVAALLDESWYLELDDPTRLSRLTLRHQQHGLAADRAAEWASTVDQVNADAVAGTRARADLIVTAGQGFRQSS</sequence>
<reference evidence="2 3" key="1">
    <citation type="journal article" date="2014" name="J. Biotechnol.">
        <title>Complete genome sequence of the actinobacterium Actinoplanes friuliensis HAG 010964, producer of the lipopeptide antibiotic friulimycin.</title>
        <authorList>
            <person name="Ruckert C."/>
            <person name="Szczepanowski R."/>
            <person name="Albersmeier A."/>
            <person name="Goesmann A."/>
            <person name="Fischer N."/>
            <person name="Steinkamper A."/>
            <person name="Puhler A."/>
            <person name="Biener R."/>
            <person name="Schwartz D."/>
            <person name="Kalinowski J."/>
        </authorList>
    </citation>
    <scope>NUCLEOTIDE SEQUENCE [LARGE SCALE GENOMIC DNA]</scope>
    <source>
        <strain evidence="2 3">DSM 7358</strain>
    </source>
</reference>
<dbReference type="Pfam" id="PF00485">
    <property type="entry name" value="PRK"/>
    <property type="match status" value="1"/>
</dbReference>
<proteinExistence type="predicted"/>
<dbReference type="AlphaFoldDB" id="U5W1X7"/>
<dbReference type="GO" id="GO:0005524">
    <property type="term" value="F:ATP binding"/>
    <property type="evidence" value="ECO:0007669"/>
    <property type="project" value="InterPro"/>
</dbReference>
<gene>
    <name evidence="2" type="ORF">AFR_23795</name>
</gene>
<dbReference type="EMBL" id="CP006272">
    <property type="protein sequence ID" value="AGZ43027.1"/>
    <property type="molecule type" value="Genomic_DNA"/>
</dbReference>
<evidence type="ECO:0000313" key="2">
    <source>
        <dbReference type="EMBL" id="AGZ43027.1"/>
    </source>
</evidence>
<dbReference type="PANTHER" id="PTHR10285">
    <property type="entry name" value="URIDINE KINASE"/>
    <property type="match status" value="1"/>
</dbReference>
<dbReference type="STRING" id="1246995.AFR_23795"/>
<organism evidence="2 3">
    <name type="scientific">Actinoplanes friuliensis DSM 7358</name>
    <dbReference type="NCBI Taxonomy" id="1246995"/>
    <lineage>
        <taxon>Bacteria</taxon>
        <taxon>Bacillati</taxon>
        <taxon>Actinomycetota</taxon>
        <taxon>Actinomycetes</taxon>
        <taxon>Micromonosporales</taxon>
        <taxon>Micromonosporaceae</taxon>
        <taxon>Actinoplanes</taxon>
    </lineage>
</organism>
<dbReference type="KEGG" id="afs:AFR_23795"/>